<gene>
    <name evidence="2" type="ORF">GL263_08235</name>
</gene>
<dbReference type="NCBIfam" id="TIGR00976">
    <property type="entry name" value="CocE_NonD"/>
    <property type="match status" value="1"/>
</dbReference>
<dbReference type="InterPro" id="IPR000383">
    <property type="entry name" value="Xaa-Pro-like_dom"/>
</dbReference>
<name>A0ABR6EDX8_9ACTN</name>
<evidence type="ECO:0000313" key="2">
    <source>
        <dbReference type="EMBL" id="MBB1243549.1"/>
    </source>
</evidence>
<dbReference type="Proteomes" id="UP000766698">
    <property type="component" value="Unassembled WGS sequence"/>
</dbReference>
<comment type="caution">
    <text evidence="2">The sequence shown here is derived from an EMBL/GenBank/DDBJ whole genome shotgun (WGS) entry which is preliminary data.</text>
</comment>
<dbReference type="SUPFAM" id="SSF53474">
    <property type="entry name" value="alpha/beta-Hydrolases"/>
    <property type="match status" value="1"/>
</dbReference>
<dbReference type="Pfam" id="PF02129">
    <property type="entry name" value="Peptidase_S15"/>
    <property type="match status" value="1"/>
</dbReference>
<protein>
    <submittedName>
        <fullName evidence="2">CocE/NonD family hydrolase</fullName>
    </submittedName>
</protein>
<accession>A0ABR6EDX8</accession>
<feature type="domain" description="Xaa-Pro dipeptidyl-peptidase-like" evidence="1">
    <location>
        <begin position="24"/>
        <end position="269"/>
    </location>
</feature>
<dbReference type="InterPro" id="IPR029058">
    <property type="entry name" value="AB_hydrolase_fold"/>
</dbReference>
<dbReference type="Gene3D" id="3.40.50.1820">
    <property type="entry name" value="alpha/beta hydrolase"/>
    <property type="match status" value="1"/>
</dbReference>
<keyword evidence="3" id="KW-1185">Reference proteome</keyword>
<keyword evidence="2" id="KW-0378">Hydrolase</keyword>
<dbReference type="InterPro" id="IPR005674">
    <property type="entry name" value="CocE/Ser_esterase"/>
</dbReference>
<evidence type="ECO:0000313" key="3">
    <source>
        <dbReference type="Proteomes" id="UP000766698"/>
    </source>
</evidence>
<reference evidence="3" key="1">
    <citation type="journal article" date="2020" name="Syst. Appl. Microbiol.">
        <title>Streptomyces alkaliterrae sp. nov., isolated from an alkaline soil, and emended descriptions of Streptomyces alkaliphilus, Streptomyces calidiresistens and Streptomyces durbertensis.</title>
        <authorList>
            <person name="Swiecimska M."/>
            <person name="Golinska P."/>
            <person name="Nouioui I."/>
            <person name="Wypij M."/>
            <person name="Rai M."/>
            <person name="Sangal V."/>
            <person name="Goodfellow M."/>
        </authorList>
    </citation>
    <scope>NUCLEOTIDE SEQUENCE [LARGE SCALE GENOMIC DNA]</scope>
    <source>
        <strain evidence="3">DSM 104538</strain>
    </source>
</reference>
<feature type="non-terminal residue" evidence="2">
    <location>
        <position position="270"/>
    </location>
</feature>
<sequence length="270" mass="28984">MTSTPTPSPTRPPAARTHRIPAPDGVLLAADVQLPDGEGPFPTVLIRTPYGRTGHRAELAGWARHGFAAVAQDVRGRHDSDGDWCPYTAEHGDGAATARWIRRRPWSDGRIIAAGGSYAAYCALTLALDAPEDARPDAVITAVPVLGPAETAREADGCERLYDRVGWWTAHGGRRVGDSSAFDDALAADPHLLDRLPVSDLPRRLGRPLPGWAELWEAPYGRLLDRAADATVPLLAVGGTHDTFAAETERLWSRWGGPSARLLIGPWGHG</sequence>
<organism evidence="2 3">
    <name type="scientific">Streptomyces durbertensis</name>
    <dbReference type="NCBI Taxonomy" id="2448886"/>
    <lineage>
        <taxon>Bacteria</taxon>
        <taxon>Bacillati</taxon>
        <taxon>Actinomycetota</taxon>
        <taxon>Actinomycetes</taxon>
        <taxon>Kitasatosporales</taxon>
        <taxon>Streptomycetaceae</taxon>
        <taxon>Streptomyces</taxon>
    </lineage>
</organism>
<dbReference type="EMBL" id="WMLF01000080">
    <property type="protein sequence ID" value="MBB1243549.1"/>
    <property type="molecule type" value="Genomic_DNA"/>
</dbReference>
<dbReference type="RefSeq" id="WP_182854930.1">
    <property type="nucleotide sequence ID" value="NZ_WMLF01000080.1"/>
</dbReference>
<evidence type="ECO:0000259" key="1">
    <source>
        <dbReference type="Pfam" id="PF02129"/>
    </source>
</evidence>
<dbReference type="Gene3D" id="1.10.3020.10">
    <property type="entry name" value="alpha-amino acid ester hydrolase ( Helical cap domain)"/>
    <property type="match status" value="1"/>
</dbReference>
<proteinExistence type="predicted"/>
<dbReference type="GO" id="GO:0016787">
    <property type="term" value="F:hydrolase activity"/>
    <property type="evidence" value="ECO:0007669"/>
    <property type="project" value="UniProtKB-KW"/>
</dbReference>